<comment type="caution">
    <text evidence="9">The sequence shown here is derived from an EMBL/GenBank/DDBJ whole genome shotgun (WGS) entry which is preliminary data.</text>
</comment>
<accession>A0A368W4Y6</accession>
<evidence type="ECO:0000256" key="2">
    <source>
        <dbReference type="ARBA" id="ARBA00022448"/>
    </source>
</evidence>
<dbReference type="GO" id="GO:0005886">
    <property type="term" value="C:plasma membrane"/>
    <property type="evidence" value="ECO:0007669"/>
    <property type="project" value="UniProtKB-SubCell"/>
</dbReference>
<feature type="transmembrane region" description="Helical" evidence="7">
    <location>
        <begin position="12"/>
        <end position="34"/>
    </location>
</feature>
<evidence type="ECO:0000256" key="3">
    <source>
        <dbReference type="ARBA" id="ARBA00022475"/>
    </source>
</evidence>
<dbReference type="CDD" id="cd06261">
    <property type="entry name" value="TM_PBP2"/>
    <property type="match status" value="1"/>
</dbReference>
<evidence type="ECO:0000256" key="5">
    <source>
        <dbReference type="ARBA" id="ARBA00022989"/>
    </source>
</evidence>
<feature type="transmembrane region" description="Helical" evidence="7">
    <location>
        <begin position="181"/>
        <end position="203"/>
    </location>
</feature>
<feature type="transmembrane region" description="Helical" evidence="7">
    <location>
        <begin position="77"/>
        <end position="96"/>
    </location>
</feature>
<dbReference type="RefSeq" id="WP_114379407.1">
    <property type="nucleotide sequence ID" value="NZ_QPJD01000004.1"/>
</dbReference>
<dbReference type="GO" id="GO:0055085">
    <property type="term" value="P:transmembrane transport"/>
    <property type="evidence" value="ECO:0007669"/>
    <property type="project" value="InterPro"/>
</dbReference>
<dbReference type="Proteomes" id="UP000252415">
    <property type="component" value="Unassembled WGS sequence"/>
</dbReference>
<feature type="domain" description="ABC transmembrane type-1" evidence="8">
    <location>
        <begin position="73"/>
        <end position="278"/>
    </location>
</feature>
<dbReference type="OrthoDB" id="2563390at2"/>
<evidence type="ECO:0000256" key="7">
    <source>
        <dbReference type="RuleBase" id="RU363032"/>
    </source>
</evidence>
<dbReference type="EMBL" id="QPJD01000004">
    <property type="protein sequence ID" value="RCW49491.1"/>
    <property type="molecule type" value="Genomic_DNA"/>
</dbReference>
<comment type="similarity">
    <text evidence="7">Belongs to the binding-protein-dependent transport system permease family.</text>
</comment>
<dbReference type="PANTHER" id="PTHR43744:SF9">
    <property type="entry name" value="POLYGALACTURONAN_RHAMNOGALACTURONAN TRANSPORT SYSTEM PERMEASE PROTEIN YTCP"/>
    <property type="match status" value="1"/>
</dbReference>
<feature type="transmembrane region" description="Helical" evidence="7">
    <location>
        <begin position="260"/>
        <end position="279"/>
    </location>
</feature>
<evidence type="ECO:0000313" key="9">
    <source>
        <dbReference type="EMBL" id="RCW49491.1"/>
    </source>
</evidence>
<keyword evidence="3" id="KW-1003">Cell membrane</keyword>
<evidence type="ECO:0000256" key="6">
    <source>
        <dbReference type="ARBA" id="ARBA00023136"/>
    </source>
</evidence>
<evidence type="ECO:0000259" key="8">
    <source>
        <dbReference type="PROSITE" id="PS50928"/>
    </source>
</evidence>
<feature type="transmembrane region" description="Helical" evidence="7">
    <location>
        <begin position="108"/>
        <end position="128"/>
    </location>
</feature>
<keyword evidence="10" id="KW-1185">Reference proteome</keyword>
<dbReference type="SUPFAM" id="SSF161098">
    <property type="entry name" value="MetI-like"/>
    <property type="match status" value="1"/>
</dbReference>
<reference evidence="9 10" key="1">
    <citation type="submission" date="2018-07" db="EMBL/GenBank/DDBJ databases">
        <title>Genomic Encyclopedia of Type Strains, Phase III (KMG-III): the genomes of soil and plant-associated and newly described type strains.</title>
        <authorList>
            <person name="Whitman W."/>
        </authorList>
    </citation>
    <scope>NUCLEOTIDE SEQUENCE [LARGE SCALE GENOMIC DNA]</scope>
    <source>
        <strain evidence="9 10">CECT 7506</strain>
    </source>
</reference>
<gene>
    <name evidence="9" type="ORF">DFP97_104149</name>
</gene>
<dbReference type="Pfam" id="PF00528">
    <property type="entry name" value="BPD_transp_1"/>
    <property type="match status" value="1"/>
</dbReference>
<keyword evidence="2 7" id="KW-0813">Transport</keyword>
<organism evidence="9 10">
    <name type="scientific">Paenibacillus prosopidis</name>
    <dbReference type="NCBI Taxonomy" id="630520"/>
    <lineage>
        <taxon>Bacteria</taxon>
        <taxon>Bacillati</taxon>
        <taxon>Bacillota</taxon>
        <taxon>Bacilli</taxon>
        <taxon>Bacillales</taxon>
        <taxon>Paenibacillaceae</taxon>
        <taxon>Paenibacillus</taxon>
    </lineage>
</organism>
<protein>
    <submittedName>
        <fullName evidence="9">Carbohydrate ABC transporter membrane protein 2 (CUT1 family)</fullName>
    </submittedName>
</protein>
<dbReference type="InterPro" id="IPR000515">
    <property type="entry name" value="MetI-like"/>
</dbReference>
<keyword evidence="6 7" id="KW-0472">Membrane</keyword>
<dbReference type="AlphaFoldDB" id="A0A368W4Y6"/>
<feature type="transmembrane region" description="Helical" evidence="7">
    <location>
        <begin position="140"/>
        <end position="160"/>
    </location>
</feature>
<evidence type="ECO:0000256" key="4">
    <source>
        <dbReference type="ARBA" id="ARBA00022692"/>
    </source>
</evidence>
<comment type="subcellular location">
    <subcellularLocation>
        <location evidence="1 7">Cell membrane</location>
        <topology evidence="1 7">Multi-pass membrane protein</topology>
    </subcellularLocation>
</comment>
<evidence type="ECO:0000313" key="10">
    <source>
        <dbReference type="Proteomes" id="UP000252415"/>
    </source>
</evidence>
<dbReference type="InterPro" id="IPR035906">
    <property type="entry name" value="MetI-like_sf"/>
</dbReference>
<dbReference type="PROSITE" id="PS51257">
    <property type="entry name" value="PROKAR_LIPOPROTEIN"/>
    <property type="match status" value="1"/>
</dbReference>
<dbReference type="PANTHER" id="PTHR43744">
    <property type="entry name" value="ABC TRANSPORTER PERMEASE PROTEIN MG189-RELATED-RELATED"/>
    <property type="match status" value="1"/>
</dbReference>
<dbReference type="PROSITE" id="PS50928">
    <property type="entry name" value="ABC_TM1"/>
    <property type="match status" value="1"/>
</dbReference>
<proteinExistence type="inferred from homology"/>
<sequence length="294" mass="32488">MKSTTGEKLFYGINYIVLLLLGLSCLLPLVHILALSMSDAHAIMSGRVSFRPIGFTMESFQALFQGTRILDSLKNSITITVVGTTLAMIVTILTAYPLARKYFIGKRFFMLAFLFTMMFGGGTIPNYLIMKSLGIINTYWALWLPALVNTYNLLILRTFFVGMPEEVEDAARIDGCGEWRLLGSIILPLSLPVLATLTLFNAVGFWNSFLAVLIYINDTHLYNLTVLVQNMIQSQSVLQEVVASQMIQADDTAQITPEGIKAAGIITLMAPMVIVYPFVQKYFVKGALLGSVKG</sequence>
<name>A0A368W4Y6_9BACL</name>
<dbReference type="Gene3D" id="1.10.3720.10">
    <property type="entry name" value="MetI-like"/>
    <property type="match status" value="1"/>
</dbReference>
<evidence type="ECO:0000256" key="1">
    <source>
        <dbReference type="ARBA" id="ARBA00004651"/>
    </source>
</evidence>
<keyword evidence="5 7" id="KW-1133">Transmembrane helix</keyword>
<keyword evidence="4 7" id="KW-0812">Transmembrane</keyword>